<proteinExistence type="predicted"/>
<feature type="compositionally biased region" description="Basic and acidic residues" evidence="2">
    <location>
        <begin position="1"/>
        <end position="10"/>
    </location>
</feature>
<reference evidence="3" key="1">
    <citation type="journal article" date="2020" name="Stud. Mycol.">
        <title>101 Dothideomycetes genomes: a test case for predicting lifestyles and emergence of pathogens.</title>
        <authorList>
            <person name="Haridas S."/>
            <person name="Albert R."/>
            <person name="Binder M."/>
            <person name="Bloem J."/>
            <person name="Labutti K."/>
            <person name="Salamov A."/>
            <person name="Andreopoulos B."/>
            <person name="Baker S."/>
            <person name="Barry K."/>
            <person name="Bills G."/>
            <person name="Bluhm B."/>
            <person name="Cannon C."/>
            <person name="Castanera R."/>
            <person name="Culley D."/>
            <person name="Daum C."/>
            <person name="Ezra D."/>
            <person name="Gonzalez J."/>
            <person name="Henrissat B."/>
            <person name="Kuo A."/>
            <person name="Liang C."/>
            <person name="Lipzen A."/>
            <person name="Lutzoni F."/>
            <person name="Magnuson J."/>
            <person name="Mondo S."/>
            <person name="Nolan M."/>
            <person name="Ohm R."/>
            <person name="Pangilinan J."/>
            <person name="Park H.-J."/>
            <person name="Ramirez L."/>
            <person name="Alfaro M."/>
            <person name="Sun H."/>
            <person name="Tritt A."/>
            <person name="Yoshinaga Y."/>
            <person name="Zwiers L.-H."/>
            <person name="Turgeon B."/>
            <person name="Goodwin S."/>
            <person name="Spatafora J."/>
            <person name="Crous P."/>
            <person name="Grigoriev I."/>
        </authorList>
    </citation>
    <scope>NUCLEOTIDE SEQUENCE</scope>
    <source>
        <strain evidence="3">CBS 627.86</strain>
    </source>
</reference>
<sequence length="364" mass="40655">MAIEKAEKSHATTKPTPVLKKVSPARQMRSQTREKKTVSVAGVFKQRPKLVTTKASPPKHVSSSLKKPKVVAFVGHENRSSSNSPVKAKGTVLARSTSHPLALTFNDATTAYRMHLYDKAVADLSATHENLVTALHESILHAVPDPIHPDKSPIKLSIWGKLQKETQNLYIPIGGTKLYFPGEDENGKKEQKVVELQDRMADYEQYMQEEAKKFAELHGKWEVMVSEIFKLGVQALGEDKMRELLIPARSPVSPTPIDGAVTLVEEDGLLVDEAENVGSLKTGGKGKKRVSFRDPLPDMLAGPSTFRKGVASVPALPMDEVQKLERELEQFGEKKIEELKMLKKEEHKWWQKKQQRIADAFQDD</sequence>
<dbReference type="AlphaFoldDB" id="A0A6A5ZET0"/>
<evidence type="ECO:0000313" key="3">
    <source>
        <dbReference type="EMBL" id="KAF2117746.1"/>
    </source>
</evidence>
<dbReference type="Proteomes" id="UP000799770">
    <property type="component" value="Unassembled WGS sequence"/>
</dbReference>
<gene>
    <name evidence="3" type="ORF">BDV96DRAFT_597628</name>
</gene>
<name>A0A6A5ZET0_9PLEO</name>
<dbReference type="EMBL" id="ML977318">
    <property type="protein sequence ID" value="KAF2117746.1"/>
    <property type="molecule type" value="Genomic_DNA"/>
</dbReference>
<feature type="coiled-coil region" evidence="1">
    <location>
        <begin position="186"/>
        <end position="213"/>
    </location>
</feature>
<organism evidence="3 4">
    <name type="scientific">Lophiotrema nucula</name>
    <dbReference type="NCBI Taxonomy" id="690887"/>
    <lineage>
        <taxon>Eukaryota</taxon>
        <taxon>Fungi</taxon>
        <taxon>Dikarya</taxon>
        <taxon>Ascomycota</taxon>
        <taxon>Pezizomycotina</taxon>
        <taxon>Dothideomycetes</taxon>
        <taxon>Pleosporomycetidae</taxon>
        <taxon>Pleosporales</taxon>
        <taxon>Lophiotremataceae</taxon>
        <taxon>Lophiotrema</taxon>
    </lineage>
</organism>
<accession>A0A6A5ZET0</accession>
<keyword evidence="1" id="KW-0175">Coiled coil</keyword>
<keyword evidence="4" id="KW-1185">Reference proteome</keyword>
<dbReference type="OrthoDB" id="3777651at2759"/>
<protein>
    <submittedName>
        <fullName evidence="3">Uncharacterized protein</fullName>
    </submittedName>
</protein>
<evidence type="ECO:0000256" key="2">
    <source>
        <dbReference type="SAM" id="MobiDB-lite"/>
    </source>
</evidence>
<evidence type="ECO:0000313" key="4">
    <source>
        <dbReference type="Proteomes" id="UP000799770"/>
    </source>
</evidence>
<feature type="region of interest" description="Disordered" evidence="2">
    <location>
        <begin position="1"/>
        <end position="39"/>
    </location>
</feature>
<evidence type="ECO:0000256" key="1">
    <source>
        <dbReference type="SAM" id="Coils"/>
    </source>
</evidence>